<dbReference type="InterPro" id="IPR029510">
    <property type="entry name" value="Ald_DH_CS_GLU"/>
</dbReference>
<evidence type="ECO:0000256" key="2">
    <source>
        <dbReference type="ARBA" id="ARBA00023002"/>
    </source>
</evidence>
<dbReference type="PROSITE" id="PS00687">
    <property type="entry name" value="ALDEHYDE_DEHYDR_GLU"/>
    <property type="match status" value="1"/>
</dbReference>
<reference evidence="6 7" key="1">
    <citation type="submission" date="2020-08" db="EMBL/GenBank/DDBJ databases">
        <title>Cohnella phylogeny.</title>
        <authorList>
            <person name="Dunlap C."/>
        </authorList>
    </citation>
    <scope>NUCLEOTIDE SEQUENCE [LARGE SCALE GENOMIC DNA]</scope>
    <source>
        <strain evidence="6 7">CBP 2801</strain>
    </source>
</reference>
<name>A0A7X0STH7_9BACL</name>
<dbReference type="InterPro" id="IPR016163">
    <property type="entry name" value="Ald_DH_C"/>
</dbReference>
<dbReference type="PANTHER" id="PTHR11699">
    <property type="entry name" value="ALDEHYDE DEHYDROGENASE-RELATED"/>
    <property type="match status" value="1"/>
</dbReference>
<sequence length="493" mass="51996">MKSGGGRTMDSGLNYIGGAWVGSENDDWSVNVNPARPGHELGRVARSTAGDVRRALEAADTAFPAWKELPGAQRGAFLRKAADLMEQRAERIARTMTEEMGKTLPESRGEVQRGAAILRYYAGEGERASGEVIPAQDGKSLLYTKRIPLGAVGLVTPWNFPVAIPLWKLAPALAYGNTAVLKPASNASLTACAIVEALADAGLPGGVVNLVHGSGAVVGDALLADPRTRGVSFTGSNAVGREIAVKAAQRGIKAQLEMGGKNAVIVMEDADLAKAADLVVSGAMKSTGQKCTATSKAIVMKPVAERFTALLLERIRAIRPGDGLEPDTYFGPAATSAQQQSVLEHIRTGLSEGAKLLAGSPEAPPGEGYYVEPALFAGVTPDMALAREEIFGPVLAVMEADDLDQAIRWANETEYGLSAAIFTNSLAHAMKFVDRVEAGMIKVNAETAGVEYQAPFGGLKRSSSHSREQGRAAMDFFTHIQTVSISLQQEANR</sequence>
<evidence type="ECO:0000259" key="5">
    <source>
        <dbReference type="Pfam" id="PF00171"/>
    </source>
</evidence>
<dbReference type="InterPro" id="IPR016161">
    <property type="entry name" value="Ald_DH/histidinol_DH"/>
</dbReference>
<dbReference type="Proteomes" id="UP000564644">
    <property type="component" value="Unassembled WGS sequence"/>
</dbReference>
<dbReference type="InterPro" id="IPR016162">
    <property type="entry name" value="Ald_DH_N"/>
</dbReference>
<dbReference type="InterPro" id="IPR015590">
    <property type="entry name" value="Aldehyde_DH_dom"/>
</dbReference>
<dbReference type="EMBL" id="JACJVO010000053">
    <property type="protein sequence ID" value="MBB6735716.1"/>
    <property type="molecule type" value="Genomic_DNA"/>
</dbReference>
<dbReference type="GO" id="GO:0016620">
    <property type="term" value="F:oxidoreductase activity, acting on the aldehyde or oxo group of donors, NAD or NADP as acceptor"/>
    <property type="evidence" value="ECO:0007669"/>
    <property type="project" value="InterPro"/>
</dbReference>
<keyword evidence="7" id="KW-1185">Reference proteome</keyword>
<organism evidence="6 7">
    <name type="scientific">Cohnella zeiphila</name>
    <dbReference type="NCBI Taxonomy" id="2761120"/>
    <lineage>
        <taxon>Bacteria</taxon>
        <taxon>Bacillati</taxon>
        <taxon>Bacillota</taxon>
        <taxon>Bacilli</taxon>
        <taxon>Bacillales</taxon>
        <taxon>Paenibacillaceae</taxon>
        <taxon>Cohnella</taxon>
    </lineage>
</organism>
<evidence type="ECO:0000256" key="1">
    <source>
        <dbReference type="ARBA" id="ARBA00009986"/>
    </source>
</evidence>
<feature type="active site" evidence="3">
    <location>
        <position position="257"/>
    </location>
</feature>
<protein>
    <submittedName>
        <fullName evidence="6">Aldehyde dehydrogenase family protein</fullName>
    </submittedName>
</protein>
<keyword evidence="2 4" id="KW-0560">Oxidoreductase</keyword>
<gene>
    <name evidence="6" type="ORF">H7C18_32875</name>
</gene>
<dbReference type="AlphaFoldDB" id="A0A7X0STH7"/>
<dbReference type="Gene3D" id="3.40.309.10">
    <property type="entry name" value="Aldehyde Dehydrogenase, Chain A, domain 2"/>
    <property type="match status" value="1"/>
</dbReference>
<evidence type="ECO:0000313" key="6">
    <source>
        <dbReference type="EMBL" id="MBB6735716.1"/>
    </source>
</evidence>
<evidence type="ECO:0000313" key="7">
    <source>
        <dbReference type="Proteomes" id="UP000564644"/>
    </source>
</evidence>
<dbReference type="Pfam" id="PF00171">
    <property type="entry name" value="Aldedh"/>
    <property type="match status" value="1"/>
</dbReference>
<proteinExistence type="inferred from homology"/>
<dbReference type="SUPFAM" id="SSF53720">
    <property type="entry name" value="ALDH-like"/>
    <property type="match status" value="1"/>
</dbReference>
<dbReference type="FunFam" id="3.40.605.10:FF:000007">
    <property type="entry name" value="NAD/NADP-dependent betaine aldehyde dehydrogenase"/>
    <property type="match status" value="1"/>
</dbReference>
<comment type="similarity">
    <text evidence="1 4">Belongs to the aldehyde dehydrogenase family.</text>
</comment>
<evidence type="ECO:0000256" key="3">
    <source>
        <dbReference type="PROSITE-ProRule" id="PRU10007"/>
    </source>
</evidence>
<accession>A0A7X0STH7</accession>
<comment type="caution">
    <text evidence="6">The sequence shown here is derived from an EMBL/GenBank/DDBJ whole genome shotgun (WGS) entry which is preliminary data.</text>
</comment>
<evidence type="ECO:0000256" key="4">
    <source>
        <dbReference type="RuleBase" id="RU003345"/>
    </source>
</evidence>
<feature type="domain" description="Aldehyde dehydrogenase" evidence="5">
    <location>
        <begin position="20"/>
        <end position="483"/>
    </location>
</feature>
<dbReference type="Gene3D" id="3.40.605.10">
    <property type="entry name" value="Aldehyde Dehydrogenase, Chain A, domain 1"/>
    <property type="match status" value="1"/>
</dbReference>